<feature type="signal peptide" evidence="2">
    <location>
        <begin position="1"/>
        <end position="21"/>
    </location>
</feature>
<evidence type="ECO:0000313" key="5">
    <source>
        <dbReference type="Proteomes" id="UP000185657"/>
    </source>
</evidence>
<sequence>MKKLISLIALAGTFTIAMAQAAAPATPSVKPMTTATAKATTAPAAEVPPATGQQNRMKTCNADEKAKTLKGDGRKAFMKSCLKGETVAVAGTTPQSRMKSCNVDASAKALKGNDRKAFMSTCLKG</sequence>
<dbReference type="Proteomes" id="UP000185680">
    <property type="component" value="Chromosome"/>
</dbReference>
<evidence type="ECO:0000256" key="2">
    <source>
        <dbReference type="SAM" id="SignalP"/>
    </source>
</evidence>
<evidence type="ECO:0000313" key="3">
    <source>
        <dbReference type="EMBL" id="AOW15033.1"/>
    </source>
</evidence>
<keyword evidence="2" id="KW-0732">Signal</keyword>
<reference evidence="3 6" key="2">
    <citation type="submission" date="2016-10" db="EMBL/GenBank/DDBJ databases">
        <title>Hydorgenophaga sp. LPB0072 isolated from gastropod.</title>
        <authorList>
            <person name="Kim E."/>
            <person name="Yi H."/>
        </authorList>
    </citation>
    <scope>NUCLEOTIDE SEQUENCE [LARGE SCALE GENOMIC DNA]</scope>
    <source>
        <strain evidence="3 6">LPB0072</strain>
    </source>
</reference>
<accession>A0A167GIA4</accession>
<dbReference type="OrthoDB" id="8001925at2"/>
<dbReference type="Proteomes" id="UP000185657">
    <property type="component" value="Unassembled WGS sequence"/>
</dbReference>
<name>A0A167GIA4_9BURK</name>
<dbReference type="RefSeq" id="WP_066095980.1">
    <property type="nucleotide sequence ID" value="NZ_CP017476.1"/>
</dbReference>
<gene>
    <name evidence="3" type="ORF">LPB072_21700</name>
    <name evidence="4" type="ORF">LPB72_21085</name>
</gene>
<dbReference type="Pfam" id="PF07769">
    <property type="entry name" value="PsiF_repeat"/>
    <property type="match status" value="2"/>
</dbReference>
<protein>
    <recommendedName>
        <fullName evidence="7">Phosphate starvation-inducible protein PsiF</fullName>
    </recommendedName>
</protein>
<dbReference type="STRING" id="1763535.LPB072_21700"/>
<evidence type="ECO:0000313" key="4">
    <source>
        <dbReference type="EMBL" id="OAD39485.1"/>
    </source>
</evidence>
<feature type="region of interest" description="Disordered" evidence="1">
    <location>
        <begin position="25"/>
        <end position="59"/>
    </location>
</feature>
<evidence type="ECO:0000313" key="6">
    <source>
        <dbReference type="Proteomes" id="UP000185680"/>
    </source>
</evidence>
<reference evidence="4 5" key="1">
    <citation type="submission" date="2016-02" db="EMBL/GenBank/DDBJ databases">
        <title>Draft genome sequence of Hydrogenophaga sp. LPB0072.</title>
        <authorList>
            <person name="Shin S.-K."/>
            <person name="Yi H."/>
        </authorList>
    </citation>
    <scope>NUCLEOTIDE SEQUENCE [LARGE SCALE GENOMIC DNA]</scope>
    <source>
        <strain evidence="4 5">LPB0072</strain>
    </source>
</reference>
<keyword evidence="5" id="KW-1185">Reference proteome</keyword>
<organism evidence="3 6">
    <name type="scientific">Hydrogenophaga crassostreae</name>
    <dbReference type="NCBI Taxonomy" id="1763535"/>
    <lineage>
        <taxon>Bacteria</taxon>
        <taxon>Pseudomonadati</taxon>
        <taxon>Pseudomonadota</taxon>
        <taxon>Betaproteobacteria</taxon>
        <taxon>Burkholderiales</taxon>
        <taxon>Comamonadaceae</taxon>
        <taxon>Hydrogenophaga</taxon>
    </lineage>
</organism>
<dbReference type="AlphaFoldDB" id="A0A167GIA4"/>
<feature type="chain" id="PRO_5044292168" description="Phosphate starvation-inducible protein PsiF" evidence="2">
    <location>
        <begin position="22"/>
        <end position="125"/>
    </location>
</feature>
<proteinExistence type="predicted"/>
<feature type="compositionally biased region" description="Low complexity" evidence="1">
    <location>
        <begin position="25"/>
        <end position="51"/>
    </location>
</feature>
<dbReference type="EMBL" id="CP017476">
    <property type="protein sequence ID" value="AOW15033.1"/>
    <property type="molecule type" value="Genomic_DNA"/>
</dbReference>
<dbReference type="EMBL" id="LVWD01000042">
    <property type="protein sequence ID" value="OAD39485.1"/>
    <property type="molecule type" value="Genomic_DNA"/>
</dbReference>
<dbReference type="InterPro" id="IPR011690">
    <property type="entry name" value="P_starv_induced_PsiF"/>
</dbReference>
<dbReference type="KEGG" id="hyl:LPB072_21700"/>
<evidence type="ECO:0008006" key="7">
    <source>
        <dbReference type="Google" id="ProtNLM"/>
    </source>
</evidence>
<evidence type="ECO:0000256" key="1">
    <source>
        <dbReference type="SAM" id="MobiDB-lite"/>
    </source>
</evidence>